<reference evidence="3" key="1">
    <citation type="submission" date="2016-06" db="UniProtKB">
        <authorList>
            <consortium name="WormBaseParasite"/>
        </authorList>
    </citation>
    <scope>IDENTIFICATION</scope>
</reference>
<evidence type="ECO:0000313" key="1">
    <source>
        <dbReference type="EMBL" id="VDL97396.1"/>
    </source>
</evidence>
<accession>A0A183T3G3</accession>
<dbReference type="EMBL" id="UYSU01036235">
    <property type="protein sequence ID" value="VDL97396.1"/>
    <property type="molecule type" value="Genomic_DNA"/>
</dbReference>
<proteinExistence type="predicted"/>
<organism evidence="3">
    <name type="scientific">Schistocephalus solidus</name>
    <name type="common">Tapeworm</name>
    <dbReference type="NCBI Taxonomy" id="70667"/>
    <lineage>
        <taxon>Eukaryota</taxon>
        <taxon>Metazoa</taxon>
        <taxon>Spiralia</taxon>
        <taxon>Lophotrochozoa</taxon>
        <taxon>Platyhelminthes</taxon>
        <taxon>Cestoda</taxon>
        <taxon>Eucestoda</taxon>
        <taxon>Diphyllobothriidea</taxon>
        <taxon>Diphyllobothriidae</taxon>
        <taxon>Schistocephalus</taxon>
    </lineage>
</organism>
<dbReference type="AlphaFoldDB" id="A0A183T3G3"/>
<evidence type="ECO:0000313" key="3">
    <source>
        <dbReference type="WBParaSite" id="SSLN_0001143401-mRNA-1"/>
    </source>
</evidence>
<gene>
    <name evidence="1" type="ORF">SSLN_LOCUS11011</name>
</gene>
<sequence>MGGAETGNAHGSDHVLVRTRLKVHLSSVPKMSRSRRLDVAKIRQAALPRSCLTTPTDGEGSSEWPSLNALIYGAAEKVLGFTQRRPSDWISGRTLQLSAQTALARSRNDASFCQLRKMTTKSATEKHEKHWAEIATSNVGDNRKLHQITCRPSTLSNSVRDVSGSLIAENPAMVERWREHIENVPNFDTEPSNPYHVQRSLLPLLSMQCHATLLLKERSLMP</sequence>
<evidence type="ECO:0000313" key="2">
    <source>
        <dbReference type="Proteomes" id="UP000275846"/>
    </source>
</evidence>
<dbReference type="WBParaSite" id="SSLN_0001143401-mRNA-1">
    <property type="protein sequence ID" value="SSLN_0001143401-mRNA-1"/>
    <property type="gene ID" value="SSLN_0001143401"/>
</dbReference>
<name>A0A183T3G3_SCHSO</name>
<reference evidence="1 2" key="2">
    <citation type="submission" date="2018-11" db="EMBL/GenBank/DDBJ databases">
        <authorList>
            <consortium name="Pathogen Informatics"/>
        </authorList>
    </citation>
    <scope>NUCLEOTIDE SEQUENCE [LARGE SCALE GENOMIC DNA]</scope>
    <source>
        <strain evidence="1 2">NST_G2</strain>
    </source>
</reference>
<dbReference type="Proteomes" id="UP000275846">
    <property type="component" value="Unassembled WGS sequence"/>
</dbReference>
<keyword evidence="2" id="KW-1185">Reference proteome</keyword>
<protein>
    <submittedName>
        <fullName evidence="1 3">Uncharacterized protein</fullName>
    </submittedName>
</protein>